<keyword evidence="4" id="KW-0186">Copper</keyword>
<feature type="domain" description="Blue (type 1) copper" evidence="5">
    <location>
        <begin position="57"/>
        <end position="177"/>
    </location>
</feature>
<dbReference type="KEGG" id="puo:RZN69_12695"/>
<evidence type="ECO:0000313" key="7">
    <source>
        <dbReference type="Proteomes" id="UP001304300"/>
    </source>
</evidence>
<dbReference type="InterPro" id="IPR033138">
    <property type="entry name" value="Cu_oxidase_CS"/>
</dbReference>
<keyword evidence="2" id="KW-0479">Metal-binding</keyword>
<keyword evidence="1" id="KW-0813">Transport</keyword>
<dbReference type="Gene3D" id="2.60.40.420">
    <property type="entry name" value="Cupredoxins - blue copper proteins"/>
    <property type="match status" value="1"/>
</dbReference>
<evidence type="ECO:0000256" key="1">
    <source>
        <dbReference type="ARBA" id="ARBA00022448"/>
    </source>
</evidence>
<dbReference type="SUPFAM" id="SSF49503">
    <property type="entry name" value="Cupredoxins"/>
    <property type="match status" value="1"/>
</dbReference>
<dbReference type="InterPro" id="IPR008972">
    <property type="entry name" value="Cupredoxin"/>
</dbReference>
<organism evidence="6 7">
    <name type="scientific">Rubellicoccus peritrichatus</name>
    <dbReference type="NCBI Taxonomy" id="3080537"/>
    <lineage>
        <taxon>Bacteria</taxon>
        <taxon>Pseudomonadati</taxon>
        <taxon>Verrucomicrobiota</taxon>
        <taxon>Opitutia</taxon>
        <taxon>Puniceicoccales</taxon>
        <taxon>Cerasicoccaceae</taxon>
        <taxon>Rubellicoccus</taxon>
    </lineage>
</organism>
<evidence type="ECO:0000256" key="3">
    <source>
        <dbReference type="ARBA" id="ARBA00022982"/>
    </source>
</evidence>
<protein>
    <submittedName>
        <fullName evidence="6">Plastocyanin/azurin family copper-binding protein</fullName>
    </submittedName>
</protein>
<evidence type="ECO:0000259" key="5">
    <source>
        <dbReference type="Pfam" id="PF00127"/>
    </source>
</evidence>
<name>A0AAQ3L8Y7_9BACT</name>
<proteinExistence type="predicted"/>
<dbReference type="PANTHER" id="PTHR38439:SF2">
    <property type="entry name" value="OUTER MEMBRANE PROTEIN H.8"/>
    <property type="match status" value="1"/>
</dbReference>
<dbReference type="Pfam" id="PF00127">
    <property type="entry name" value="Copper-bind"/>
    <property type="match status" value="1"/>
</dbReference>
<evidence type="ECO:0000313" key="6">
    <source>
        <dbReference type="EMBL" id="WOO39475.1"/>
    </source>
</evidence>
<dbReference type="RefSeq" id="WP_317831385.1">
    <property type="nucleotide sequence ID" value="NZ_CP136920.1"/>
</dbReference>
<dbReference type="PROSITE" id="PS00079">
    <property type="entry name" value="MULTICOPPER_OXIDASE1"/>
    <property type="match status" value="1"/>
</dbReference>
<dbReference type="InterPro" id="IPR050845">
    <property type="entry name" value="Cu-binding_ET"/>
</dbReference>
<dbReference type="PROSITE" id="PS51257">
    <property type="entry name" value="PROKAR_LIPOPROTEIN"/>
    <property type="match status" value="1"/>
</dbReference>
<evidence type="ECO:0000256" key="4">
    <source>
        <dbReference type="ARBA" id="ARBA00023008"/>
    </source>
</evidence>
<sequence>MVENQRRFRAHSILKRAFAGCVLGLLLFGCSGDEPKAASAPVVKAPKPVESPSPVLKISAGDNMKFNKELLIVEAGCEARIELTHTGRMPINKMAHNIVVIEAETDPFDVAMAAASAKDSDYVPQEYEEQIIAYTGLVGPGRTVTVDFIAPDVPGDYPFLCTFPGHFQGGMMGILRVVAVE</sequence>
<dbReference type="GO" id="GO:0009055">
    <property type="term" value="F:electron transfer activity"/>
    <property type="evidence" value="ECO:0007669"/>
    <property type="project" value="InterPro"/>
</dbReference>
<gene>
    <name evidence="6" type="ORF">RZN69_12695</name>
</gene>
<keyword evidence="7" id="KW-1185">Reference proteome</keyword>
<accession>A0AAQ3L8Y7</accession>
<reference evidence="6 7" key="1">
    <citation type="submission" date="2023-10" db="EMBL/GenBank/DDBJ databases">
        <title>Rubellicoccus peritrichatus gen. nov., sp. nov., isolated from an algae of coral reef tank.</title>
        <authorList>
            <person name="Luo J."/>
        </authorList>
    </citation>
    <scope>NUCLEOTIDE SEQUENCE [LARGE SCALE GENOMIC DNA]</scope>
    <source>
        <strain evidence="6 7">CR14</strain>
    </source>
</reference>
<dbReference type="InterPro" id="IPR000923">
    <property type="entry name" value="BlueCu_1"/>
</dbReference>
<dbReference type="PROSITE" id="PS00196">
    <property type="entry name" value="COPPER_BLUE"/>
    <property type="match status" value="1"/>
</dbReference>
<dbReference type="Proteomes" id="UP001304300">
    <property type="component" value="Chromosome"/>
</dbReference>
<dbReference type="AlphaFoldDB" id="A0AAQ3L8Y7"/>
<dbReference type="GO" id="GO:0005507">
    <property type="term" value="F:copper ion binding"/>
    <property type="evidence" value="ECO:0007669"/>
    <property type="project" value="InterPro"/>
</dbReference>
<evidence type="ECO:0000256" key="2">
    <source>
        <dbReference type="ARBA" id="ARBA00022723"/>
    </source>
</evidence>
<dbReference type="PANTHER" id="PTHR38439">
    <property type="entry name" value="AURACYANIN-B"/>
    <property type="match status" value="1"/>
</dbReference>
<keyword evidence="3" id="KW-0249">Electron transport</keyword>
<dbReference type="EMBL" id="CP136920">
    <property type="protein sequence ID" value="WOO39475.1"/>
    <property type="molecule type" value="Genomic_DNA"/>
</dbReference>
<dbReference type="InterPro" id="IPR028871">
    <property type="entry name" value="BlueCu_1_BS"/>
</dbReference>